<evidence type="ECO:0000313" key="6">
    <source>
        <dbReference type="Proteomes" id="UP000321523"/>
    </source>
</evidence>
<evidence type="ECO:0000256" key="2">
    <source>
        <dbReference type="ARBA" id="ARBA00023125"/>
    </source>
</evidence>
<dbReference type="InterPro" id="IPR051011">
    <property type="entry name" value="Metal_resp_trans_reg"/>
</dbReference>
<dbReference type="SMART" id="SM00418">
    <property type="entry name" value="HTH_ARSR"/>
    <property type="match status" value="1"/>
</dbReference>
<gene>
    <name evidence="5" type="ORF">SAE02_52860</name>
</gene>
<dbReference type="Proteomes" id="UP000321523">
    <property type="component" value="Unassembled WGS sequence"/>
</dbReference>
<dbReference type="Gene3D" id="1.10.10.10">
    <property type="entry name" value="Winged helix-like DNA-binding domain superfamily/Winged helix DNA-binding domain"/>
    <property type="match status" value="1"/>
</dbReference>
<dbReference type="InterPro" id="IPR036390">
    <property type="entry name" value="WH_DNA-bd_sf"/>
</dbReference>
<keyword evidence="2" id="KW-0238">DNA-binding</keyword>
<dbReference type="InterPro" id="IPR036388">
    <property type="entry name" value="WH-like_DNA-bd_sf"/>
</dbReference>
<evidence type="ECO:0000256" key="3">
    <source>
        <dbReference type="ARBA" id="ARBA00023163"/>
    </source>
</evidence>
<sequence length="115" mass="12971">MLKHTSAKELPAHMRLSEDQTTELADMFRLMSDPSRLRIILACLDTPVSVGDMANQLGLSASLVSHHLRLLRAGRLLQAERRGNRVFYLITDEHIRRVLSDMVDHVAESVPDLEA</sequence>
<dbReference type="Pfam" id="PF01022">
    <property type="entry name" value="HTH_5"/>
    <property type="match status" value="1"/>
</dbReference>
<evidence type="ECO:0000313" key="5">
    <source>
        <dbReference type="EMBL" id="GEO41138.1"/>
    </source>
</evidence>
<dbReference type="SUPFAM" id="SSF46785">
    <property type="entry name" value="Winged helix' DNA-binding domain"/>
    <property type="match status" value="1"/>
</dbReference>
<dbReference type="EMBL" id="BJYZ01000026">
    <property type="protein sequence ID" value="GEO41138.1"/>
    <property type="molecule type" value="Genomic_DNA"/>
</dbReference>
<evidence type="ECO:0000256" key="1">
    <source>
        <dbReference type="ARBA" id="ARBA00023015"/>
    </source>
</evidence>
<keyword evidence="1" id="KW-0805">Transcription regulation</keyword>
<keyword evidence="6" id="KW-1185">Reference proteome</keyword>
<dbReference type="PANTHER" id="PTHR43132:SF6">
    <property type="entry name" value="HTH-TYPE TRANSCRIPTIONAL REPRESSOR CZRA"/>
    <property type="match status" value="1"/>
</dbReference>
<dbReference type="GO" id="GO:0003677">
    <property type="term" value="F:DNA binding"/>
    <property type="evidence" value="ECO:0007669"/>
    <property type="project" value="UniProtKB-KW"/>
</dbReference>
<dbReference type="OrthoDB" id="9796124at2"/>
<dbReference type="GO" id="GO:0003700">
    <property type="term" value="F:DNA-binding transcription factor activity"/>
    <property type="evidence" value="ECO:0007669"/>
    <property type="project" value="InterPro"/>
</dbReference>
<dbReference type="PRINTS" id="PR00778">
    <property type="entry name" value="HTHARSR"/>
</dbReference>
<dbReference type="InterPro" id="IPR011991">
    <property type="entry name" value="ArsR-like_HTH"/>
</dbReference>
<organism evidence="5 6">
    <name type="scientific">Skermanella aerolata</name>
    <dbReference type="NCBI Taxonomy" id="393310"/>
    <lineage>
        <taxon>Bacteria</taxon>
        <taxon>Pseudomonadati</taxon>
        <taxon>Pseudomonadota</taxon>
        <taxon>Alphaproteobacteria</taxon>
        <taxon>Rhodospirillales</taxon>
        <taxon>Azospirillaceae</taxon>
        <taxon>Skermanella</taxon>
    </lineage>
</organism>
<feature type="domain" description="HTH arsR-type" evidence="4">
    <location>
        <begin position="16"/>
        <end position="110"/>
    </location>
</feature>
<dbReference type="PANTHER" id="PTHR43132">
    <property type="entry name" value="ARSENICAL RESISTANCE OPERON REPRESSOR ARSR-RELATED"/>
    <property type="match status" value="1"/>
</dbReference>
<proteinExistence type="predicted"/>
<reference evidence="5 6" key="1">
    <citation type="submission" date="2019-07" db="EMBL/GenBank/DDBJ databases">
        <title>Whole genome shotgun sequence of Skermanella aerolata NBRC 106429.</title>
        <authorList>
            <person name="Hosoyama A."/>
            <person name="Uohara A."/>
            <person name="Ohji S."/>
            <person name="Ichikawa N."/>
        </authorList>
    </citation>
    <scope>NUCLEOTIDE SEQUENCE [LARGE SCALE GENOMIC DNA]</scope>
    <source>
        <strain evidence="5 6">NBRC 106429</strain>
    </source>
</reference>
<dbReference type="AlphaFoldDB" id="A0A512DXD6"/>
<dbReference type="RefSeq" id="WP_044436321.1">
    <property type="nucleotide sequence ID" value="NZ_BJYZ01000026.1"/>
</dbReference>
<protein>
    <submittedName>
        <fullName evidence="5">Transcriptional regulator</fullName>
    </submittedName>
</protein>
<keyword evidence="3" id="KW-0804">Transcription</keyword>
<dbReference type="CDD" id="cd00090">
    <property type="entry name" value="HTH_ARSR"/>
    <property type="match status" value="1"/>
</dbReference>
<dbReference type="InterPro" id="IPR001845">
    <property type="entry name" value="HTH_ArsR_DNA-bd_dom"/>
</dbReference>
<dbReference type="PROSITE" id="PS50987">
    <property type="entry name" value="HTH_ARSR_2"/>
    <property type="match status" value="1"/>
</dbReference>
<accession>A0A512DXD6</accession>
<comment type="caution">
    <text evidence="5">The sequence shown here is derived from an EMBL/GenBank/DDBJ whole genome shotgun (WGS) entry which is preliminary data.</text>
</comment>
<dbReference type="NCBIfam" id="NF033788">
    <property type="entry name" value="HTH_metalloreg"/>
    <property type="match status" value="1"/>
</dbReference>
<name>A0A512DXD6_9PROT</name>
<evidence type="ECO:0000259" key="4">
    <source>
        <dbReference type="PROSITE" id="PS50987"/>
    </source>
</evidence>